<comment type="subcellular location">
    <subcellularLocation>
        <location evidence="1">Nucleus</location>
    </subcellularLocation>
</comment>
<organism evidence="5 6">
    <name type="scientific">Pholiota conissans</name>
    <dbReference type="NCBI Taxonomy" id="109636"/>
    <lineage>
        <taxon>Eukaryota</taxon>
        <taxon>Fungi</taxon>
        <taxon>Dikarya</taxon>
        <taxon>Basidiomycota</taxon>
        <taxon>Agaricomycotina</taxon>
        <taxon>Agaricomycetes</taxon>
        <taxon>Agaricomycetidae</taxon>
        <taxon>Agaricales</taxon>
        <taxon>Agaricineae</taxon>
        <taxon>Strophariaceae</taxon>
        <taxon>Pholiota</taxon>
    </lineage>
</organism>
<dbReference type="EMBL" id="MU155163">
    <property type="protein sequence ID" value="KAF9482622.1"/>
    <property type="molecule type" value="Genomic_DNA"/>
</dbReference>
<dbReference type="InterPro" id="IPR037129">
    <property type="entry name" value="XPA_sf"/>
</dbReference>
<dbReference type="AlphaFoldDB" id="A0A9P5Z6P0"/>
<dbReference type="GO" id="GO:0005634">
    <property type="term" value="C:nucleus"/>
    <property type="evidence" value="ECO:0007669"/>
    <property type="project" value="UniProtKB-SubCell"/>
</dbReference>
<evidence type="ECO:0000256" key="4">
    <source>
        <dbReference type="SAM" id="MobiDB-lite"/>
    </source>
</evidence>
<keyword evidence="3" id="KW-0539">Nucleus</keyword>
<dbReference type="OrthoDB" id="3058642at2759"/>
<feature type="compositionally biased region" description="Basic residues" evidence="4">
    <location>
        <begin position="12"/>
        <end position="26"/>
    </location>
</feature>
<proteinExistence type="predicted"/>
<dbReference type="SUPFAM" id="SSF46955">
    <property type="entry name" value="Putative DNA-binding domain"/>
    <property type="match status" value="1"/>
</dbReference>
<evidence type="ECO:0000256" key="3">
    <source>
        <dbReference type="ARBA" id="ARBA00023242"/>
    </source>
</evidence>
<evidence type="ECO:0000256" key="2">
    <source>
        <dbReference type="ARBA" id="ARBA00022833"/>
    </source>
</evidence>
<dbReference type="Proteomes" id="UP000807469">
    <property type="component" value="Unassembled WGS sequence"/>
</dbReference>
<accession>A0A9P5Z6P0</accession>
<reference evidence="5" key="1">
    <citation type="submission" date="2020-11" db="EMBL/GenBank/DDBJ databases">
        <authorList>
            <consortium name="DOE Joint Genome Institute"/>
            <person name="Ahrendt S."/>
            <person name="Riley R."/>
            <person name="Andreopoulos W."/>
            <person name="Labutti K."/>
            <person name="Pangilinan J."/>
            <person name="Ruiz-Duenas F.J."/>
            <person name="Barrasa J.M."/>
            <person name="Sanchez-Garcia M."/>
            <person name="Camarero S."/>
            <person name="Miyauchi S."/>
            <person name="Serrano A."/>
            <person name="Linde D."/>
            <person name="Babiker R."/>
            <person name="Drula E."/>
            <person name="Ayuso-Fernandez I."/>
            <person name="Pacheco R."/>
            <person name="Padilla G."/>
            <person name="Ferreira P."/>
            <person name="Barriuso J."/>
            <person name="Kellner H."/>
            <person name="Castanera R."/>
            <person name="Alfaro M."/>
            <person name="Ramirez L."/>
            <person name="Pisabarro A.G."/>
            <person name="Kuo A."/>
            <person name="Tritt A."/>
            <person name="Lipzen A."/>
            <person name="He G."/>
            <person name="Yan M."/>
            <person name="Ng V."/>
            <person name="Cullen D."/>
            <person name="Martin F."/>
            <person name="Rosso M.-N."/>
            <person name="Henrissat B."/>
            <person name="Hibbett D."/>
            <person name="Martinez A.T."/>
            <person name="Grigoriev I.V."/>
        </authorList>
    </citation>
    <scope>NUCLEOTIDE SEQUENCE</scope>
    <source>
        <strain evidence="5">CIRM-BRFM 674</strain>
    </source>
</reference>
<feature type="region of interest" description="Disordered" evidence="4">
    <location>
        <begin position="1"/>
        <end position="27"/>
    </location>
</feature>
<protein>
    <submittedName>
        <fullName evidence="5">Uncharacterized protein</fullName>
    </submittedName>
</protein>
<feature type="compositionally biased region" description="Low complexity" evidence="4">
    <location>
        <begin position="1"/>
        <end position="11"/>
    </location>
</feature>
<keyword evidence="6" id="KW-1185">Reference proteome</keyword>
<name>A0A9P5Z6P0_9AGAR</name>
<evidence type="ECO:0000313" key="5">
    <source>
        <dbReference type="EMBL" id="KAF9482622.1"/>
    </source>
</evidence>
<comment type="caution">
    <text evidence="5">The sequence shown here is derived from an EMBL/GenBank/DDBJ whole genome shotgun (WGS) entry which is preliminary data.</text>
</comment>
<gene>
    <name evidence="5" type="ORF">BDN70DRAFT_929869</name>
</gene>
<evidence type="ECO:0000256" key="1">
    <source>
        <dbReference type="ARBA" id="ARBA00004123"/>
    </source>
</evidence>
<keyword evidence="2" id="KW-0862">Zinc</keyword>
<dbReference type="InterPro" id="IPR009061">
    <property type="entry name" value="DNA-bd_dom_put_sf"/>
</dbReference>
<dbReference type="Gene3D" id="3.90.530.10">
    <property type="entry name" value="XPA C-terminal domain"/>
    <property type="match status" value="1"/>
</dbReference>
<dbReference type="CDD" id="cd21075">
    <property type="entry name" value="DBD_XPA-like"/>
    <property type="match status" value="1"/>
</dbReference>
<sequence>MPKAKPSPKSFPKNRAKAPAKPRKVKMREVQDRATWRSSWISPTATISKTNAMRDYRLTKDEMEKLTHVTDETVKKIKHVDQLMPMYLYNEVEVELLAWKKRGGPEMFEKFLQDQMTKFYTKNGTSSAKEFHKPSSYHLPNDPALLPRITRLLPPPDTDPSPETSTPKLLKIKAKMEAKNQKWLWDAMNEHIARNQARDMSDDCIHHEILSKGERDELMTYALNHLRYPPRPTSSPPSGSASFGALVDLLDKAASTEGRSLYETYEDIDVDEDPIEGFPSFSWKYSYMIDVYDHLDAVKNEYGQNGWERARWLVYDKYVECGLGGLWYEKQREDGRLVWNDSAEFWLSRERLRHLRE</sequence>
<evidence type="ECO:0000313" key="6">
    <source>
        <dbReference type="Proteomes" id="UP000807469"/>
    </source>
</evidence>